<dbReference type="Gene3D" id="3.40.710.10">
    <property type="entry name" value="DD-peptidase/beta-lactamase superfamily"/>
    <property type="match status" value="1"/>
</dbReference>
<dbReference type="EMBL" id="BAABIS010000001">
    <property type="protein sequence ID" value="GAA4846643.1"/>
    <property type="molecule type" value="Genomic_DNA"/>
</dbReference>
<organism evidence="4 5">
    <name type="scientific">Kitasatospora terrestris</name>
    <dbReference type="NCBI Taxonomy" id="258051"/>
    <lineage>
        <taxon>Bacteria</taxon>
        <taxon>Bacillati</taxon>
        <taxon>Actinomycetota</taxon>
        <taxon>Actinomycetes</taxon>
        <taxon>Kitasatosporales</taxon>
        <taxon>Streptomycetaceae</taxon>
        <taxon>Kitasatospora</taxon>
    </lineage>
</organism>
<sequence>MALTPRHQTPDAWTSAAIDALGASLDTAIHDAGVPGGVLAVGQVALPADPVSRPPADRPPSDPPPAAPPPSDRPPARAVSGRGILGAECGAAAPDGRTRYDMASLTKVVATWPLIGRAVRDGLLDPDAPLRTYLPDAPAPGRDLTTRHLMTHTSGMLPSTGLARYQLSGRSLLDHLCAEPLVDVPGARHRYIDRGFVLLGLLLPIIRNRPLHELAAEFWQELGLGSTCYGPLARSARVAPTEARLAGAPRTWGIPHDPSAALLGGVAGHAGVFSTAADLATFAEHLLTPANPLADWFELSRQPATAVEPGLLRGLAWIVTADGTAAYHHGYTGTSLYLSPPTGRYIVLCTNAVYHGWQRTRLAPVRDLALRTLTS</sequence>
<evidence type="ECO:0000256" key="1">
    <source>
        <dbReference type="ARBA" id="ARBA00022801"/>
    </source>
</evidence>
<comment type="caution">
    <text evidence="4">The sequence shown here is derived from an EMBL/GenBank/DDBJ whole genome shotgun (WGS) entry which is preliminary data.</text>
</comment>
<gene>
    <name evidence="4" type="ORF">GCM10023235_24200</name>
</gene>
<feature type="compositionally biased region" description="Pro residues" evidence="2">
    <location>
        <begin position="61"/>
        <end position="73"/>
    </location>
</feature>
<keyword evidence="5" id="KW-1185">Reference proteome</keyword>
<name>A0ABP9DI02_9ACTN</name>
<proteinExistence type="predicted"/>
<feature type="region of interest" description="Disordered" evidence="2">
    <location>
        <begin position="48"/>
        <end position="80"/>
    </location>
</feature>
<protein>
    <recommendedName>
        <fullName evidence="3">Beta-lactamase-related domain-containing protein</fullName>
    </recommendedName>
</protein>
<feature type="domain" description="Beta-lactamase-related" evidence="3">
    <location>
        <begin position="93"/>
        <end position="369"/>
    </location>
</feature>
<keyword evidence="1" id="KW-0378">Hydrolase</keyword>
<evidence type="ECO:0000259" key="3">
    <source>
        <dbReference type="Pfam" id="PF00144"/>
    </source>
</evidence>
<dbReference type="InterPro" id="IPR012338">
    <property type="entry name" value="Beta-lactam/transpept-like"/>
</dbReference>
<dbReference type="Pfam" id="PF00144">
    <property type="entry name" value="Beta-lactamase"/>
    <property type="match status" value="1"/>
</dbReference>
<dbReference type="Proteomes" id="UP001501752">
    <property type="component" value="Unassembled WGS sequence"/>
</dbReference>
<dbReference type="InterPro" id="IPR001466">
    <property type="entry name" value="Beta-lactam-related"/>
</dbReference>
<dbReference type="InterPro" id="IPR050789">
    <property type="entry name" value="Diverse_Enzym_Activities"/>
</dbReference>
<dbReference type="PANTHER" id="PTHR43283:SF11">
    <property type="entry name" value="BETA-LACTAMASE-RELATED DOMAIN-CONTAINING PROTEIN"/>
    <property type="match status" value="1"/>
</dbReference>
<evidence type="ECO:0000313" key="4">
    <source>
        <dbReference type="EMBL" id="GAA4846643.1"/>
    </source>
</evidence>
<accession>A0ABP9DI02</accession>
<evidence type="ECO:0000313" key="5">
    <source>
        <dbReference type="Proteomes" id="UP001501752"/>
    </source>
</evidence>
<dbReference type="RefSeq" id="WP_345696810.1">
    <property type="nucleotide sequence ID" value="NZ_BAABIS010000001.1"/>
</dbReference>
<evidence type="ECO:0000256" key="2">
    <source>
        <dbReference type="SAM" id="MobiDB-lite"/>
    </source>
</evidence>
<dbReference type="SUPFAM" id="SSF56601">
    <property type="entry name" value="beta-lactamase/transpeptidase-like"/>
    <property type="match status" value="1"/>
</dbReference>
<reference evidence="5" key="1">
    <citation type="journal article" date="2019" name="Int. J. Syst. Evol. Microbiol.">
        <title>The Global Catalogue of Microorganisms (GCM) 10K type strain sequencing project: providing services to taxonomists for standard genome sequencing and annotation.</title>
        <authorList>
            <consortium name="The Broad Institute Genomics Platform"/>
            <consortium name="The Broad Institute Genome Sequencing Center for Infectious Disease"/>
            <person name="Wu L."/>
            <person name="Ma J."/>
        </authorList>
    </citation>
    <scope>NUCLEOTIDE SEQUENCE [LARGE SCALE GENOMIC DNA]</scope>
    <source>
        <strain evidence="5">JCM 13006</strain>
    </source>
</reference>
<dbReference type="PANTHER" id="PTHR43283">
    <property type="entry name" value="BETA-LACTAMASE-RELATED"/>
    <property type="match status" value="1"/>
</dbReference>